<dbReference type="PANTHER" id="PTHR44163:SF1">
    <property type="entry name" value="U3 SMALL NUCLEOLAR RNA-ASSOCIATED PROTEIN 4 HOMOLOG"/>
    <property type="match status" value="1"/>
</dbReference>
<feature type="region of interest" description="Disordered" evidence="1">
    <location>
        <begin position="729"/>
        <end position="768"/>
    </location>
</feature>
<dbReference type="InterPro" id="IPR036322">
    <property type="entry name" value="WD40_repeat_dom_sf"/>
</dbReference>
<dbReference type="PANTHER" id="PTHR44163">
    <property type="entry name" value="U3 SMALL NUCLEOLAR RNA-ASSOCIATED PROTEIN 4 HOMOLOG"/>
    <property type="match status" value="1"/>
</dbReference>
<dbReference type="GO" id="GO:0000462">
    <property type="term" value="P:maturation of SSU-rRNA from tricistronic rRNA transcript (SSU-rRNA, 5.8S rRNA, LSU-rRNA)"/>
    <property type="evidence" value="ECO:0007669"/>
    <property type="project" value="InterPro"/>
</dbReference>
<dbReference type="EMBL" id="SOZI01000053">
    <property type="protein sequence ID" value="TNY20979.1"/>
    <property type="molecule type" value="Genomic_DNA"/>
</dbReference>
<dbReference type="GO" id="GO:0003723">
    <property type="term" value="F:RNA binding"/>
    <property type="evidence" value="ECO:0007669"/>
    <property type="project" value="TreeGrafter"/>
</dbReference>
<dbReference type="OrthoDB" id="8883818at2759"/>
<proteinExistence type="predicted"/>
<dbReference type="AlphaFoldDB" id="A0A5C5FXC3"/>
<feature type="region of interest" description="Disordered" evidence="1">
    <location>
        <begin position="270"/>
        <end position="291"/>
    </location>
</feature>
<dbReference type="GO" id="GO:0032040">
    <property type="term" value="C:small-subunit processome"/>
    <property type="evidence" value="ECO:0007669"/>
    <property type="project" value="TreeGrafter"/>
</dbReference>
<feature type="region of interest" description="Disordered" evidence="1">
    <location>
        <begin position="957"/>
        <end position="1000"/>
    </location>
</feature>
<organism evidence="2 3">
    <name type="scientific">Rhodotorula diobovata</name>
    <dbReference type="NCBI Taxonomy" id="5288"/>
    <lineage>
        <taxon>Eukaryota</taxon>
        <taxon>Fungi</taxon>
        <taxon>Dikarya</taxon>
        <taxon>Basidiomycota</taxon>
        <taxon>Pucciniomycotina</taxon>
        <taxon>Microbotryomycetes</taxon>
        <taxon>Sporidiobolales</taxon>
        <taxon>Sporidiobolaceae</taxon>
        <taxon>Rhodotorula</taxon>
    </lineage>
</organism>
<protein>
    <submittedName>
        <fullName evidence="2">U3 small nucleolar RNA-associated protein 4</fullName>
    </submittedName>
</protein>
<name>A0A5C5FXC3_9BASI</name>
<dbReference type="SUPFAM" id="SSF50978">
    <property type="entry name" value="WD40 repeat-like"/>
    <property type="match status" value="1"/>
</dbReference>
<evidence type="ECO:0000313" key="3">
    <source>
        <dbReference type="Proteomes" id="UP000311382"/>
    </source>
</evidence>
<gene>
    <name evidence="2" type="ORF">DMC30DRAFT_225152</name>
</gene>
<sequence length="1049" mass="110849">MSMDLDLAGDDTAFDQPSPRPDAADAPSPFAAAGAAGQLNGTRSRRKGLPVHRCRFPDWNPSSVTALAITPDSFDASVLGLGGSTGERGVLAVGRANGDVELMVWGGHQGWISWRTLPSSFPLPQQRNSRKPTSLLSHLVFTHQTTLSPSDLDLYEGDKEGAEQEVRRLQREGVRLFGVGGVGSELVEWEWGCPGSGKAVGMVKSTLPTLPPIFAIAATRASSALAIACEDSTIRILNVLDGELELVSKIEIGGAGKVRALSLAWGPPVEPVSKGKEREASPDDESSLPAHLKTPSESYLVAGCSNSTIRRFDVPTSGSVQGVWRGSLRMTLDRLKGEHTVVWTVAVLANGTVVSGDSMGNVKFWDSSNGTQAQSFKAHKADVLALALGSDGTSLFTSGVDQKTTEFRQVTVASSRVHDVPVGRWIQASGRRLHSHDVRAIIISPPYSLPLPSPPPPAPQPRKALVPVMTSAGLDLSLILTAVSPAPSALSAASKKRTAPLPNPISDVACTSFESTVHRRASYVPQRARPFSVASGSGTADRPRLLVCRRERGVGIWRLEDPKRAGSSLGVGANAAPLKKPKWGRKSFAIGLAGGEEDEEEEEVGTTGYEKAAELELKVQTNLVASAVSPDGKWLAASDLYETKLFRLSWRGGELVPRRQKVFADALSASLPSSALGTGASCLAFTKDSQRLVLSTAFGATVAVVQLSQGKEEEFEVVGLFGEGVSTKGKPNGLVNGKSNGEDVEMNGADHSDSDDSDDEDAAPTSAAAKRVPSTIVCLAVSSDGQFVAAAESDRTVKVYSLASPSQHATLPTPPLVPTWLAFTPASSSSPLEPTLIVALPSNALLLYGLASHRFHPWALALSSRKYNTLMDIREPILGVTFEPRRADAVGTGGASAAAAEQDAHVHPSRRAAVASGGAESSVAVVWGANWVAKVDLEALRRGTAAGVGAVQANGAVDKGKRRGKNAQPVRREADRKRARDEDDDNLAPAGASSDGAPKPLDIRVTRRYQPLVLFDFVGEGELVAVERTWFDVARDLPQAWVKAGQFGT</sequence>
<evidence type="ECO:0000256" key="1">
    <source>
        <dbReference type="SAM" id="MobiDB-lite"/>
    </source>
</evidence>
<dbReference type="Gene3D" id="2.130.10.10">
    <property type="entry name" value="YVTN repeat-like/Quinoprotein amine dehydrogenase"/>
    <property type="match status" value="2"/>
</dbReference>
<reference evidence="2 3" key="1">
    <citation type="submission" date="2019-03" db="EMBL/GenBank/DDBJ databases">
        <title>Rhodosporidium diobovatum UCD-FST 08-225 genome sequencing, assembly, and annotation.</title>
        <authorList>
            <person name="Fakankun I.U."/>
            <person name="Fristensky B."/>
            <person name="Levin D.B."/>
        </authorList>
    </citation>
    <scope>NUCLEOTIDE SEQUENCE [LARGE SCALE GENOMIC DNA]</scope>
    <source>
        <strain evidence="2 3">UCD-FST 08-225</strain>
    </source>
</reference>
<evidence type="ECO:0000313" key="2">
    <source>
        <dbReference type="EMBL" id="TNY20979.1"/>
    </source>
</evidence>
<dbReference type="Pfam" id="PF00400">
    <property type="entry name" value="WD40"/>
    <property type="match status" value="2"/>
</dbReference>
<feature type="region of interest" description="Disordered" evidence="1">
    <location>
        <begin position="1"/>
        <end position="47"/>
    </location>
</feature>
<dbReference type="SMART" id="SM00320">
    <property type="entry name" value="WD40"/>
    <property type="match status" value="5"/>
</dbReference>
<dbReference type="Proteomes" id="UP000311382">
    <property type="component" value="Unassembled WGS sequence"/>
</dbReference>
<accession>A0A5C5FXC3</accession>
<keyword evidence="3" id="KW-1185">Reference proteome</keyword>
<feature type="compositionally biased region" description="Low complexity" evidence="1">
    <location>
        <begin position="24"/>
        <end position="37"/>
    </location>
</feature>
<dbReference type="InterPro" id="IPR046351">
    <property type="entry name" value="UTP4"/>
</dbReference>
<dbReference type="STRING" id="5288.A0A5C5FXC3"/>
<feature type="compositionally biased region" description="Basic and acidic residues" evidence="1">
    <location>
        <begin position="970"/>
        <end position="981"/>
    </location>
</feature>
<dbReference type="InterPro" id="IPR001680">
    <property type="entry name" value="WD40_rpt"/>
</dbReference>
<dbReference type="GO" id="GO:0034455">
    <property type="term" value="C:t-UTP complex"/>
    <property type="evidence" value="ECO:0007669"/>
    <property type="project" value="TreeGrafter"/>
</dbReference>
<dbReference type="InterPro" id="IPR015943">
    <property type="entry name" value="WD40/YVTN_repeat-like_dom_sf"/>
</dbReference>
<comment type="caution">
    <text evidence="2">The sequence shown here is derived from an EMBL/GenBank/DDBJ whole genome shotgun (WGS) entry which is preliminary data.</text>
</comment>
<dbReference type="GO" id="GO:0030686">
    <property type="term" value="C:90S preribosome"/>
    <property type="evidence" value="ECO:0007669"/>
    <property type="project" value="InterPro"/>
</dbReference>